<evidence type="ECO:0000259" key="12">
    <source>
        <dbReference type="PROSITE" id="PS51844"/>
    </source>
</evidence>
<dbReference type="EMBL" id="JAKWFO010000014">
    <property type="protein sequence ID" value="KAI9632680.1"/>
    <property type="molecule type" value="Genomic_DNA"/>
</dbReference>
<feature type="region of interest" description="Actin-binding" evidence="8">
    <location>
        <begin position="701"/>
        <end position="723"/>
    </location>
</feature>
<dbReference type="GO" id="GO:0005524">
    <property type="term" value="F:ATP binding"/>
    <property type="evidence" value="ECO:0007669"/>
    <property type="project" value="UniProtKB-UniRule"/>
</dbReference>
<keyword evidence="6 8" id="KW-0505">Motor protein</keyword>
<evidence type="ECO:0000256" key="6">
    <source>
        <dbReference type="ARBA" id="ARBA00023175"/>
    </source>
</evidence>
<feature type="region of interest" description="Disordered" evidence="10">
    <location>
        <begin position="1694"/>
        <end position="1713"/>
    </location>
</feature>
<evidence type="ECO:0000256" key="8">
    <source>
        <dbReference type="PROSITE-ProRule" id="PRU00782"/>
    </source>
</evidence>
<sequence length="1713" mass="193533">MDPEKLLRRSTKDAATTAAAQAEFNEKRRVWIPDTADGFLAGWIKTPPKSESDPNATAEVVVSSSNETRTVPFFSLAPMNPPQFDAVDDIADLTHLNEASVINNLKMRYGGGSIYTYSGLFLISLNPYRNLPIYTPRVIAQYRTKRREENPPHIFAVAERAWQQIGEERESQSILITGESGAGKTENTKKVIQYLAAIATATVPPASAIPASSSSSSLTSKAPMSGLPRSSSFKGKEAEEIDLFSIASTNSALGLLERQILQANPVLEAFGNAQTMRNNNSSRFGKFIRIFFNPSGAIAGANIDWYLLEKSRVTRRAPGERSFHVFYQLLRGAKEAKLVDKLLLEGGPDQYAFLKGSRKEIDGVDDLEEWRLLKEAMGVVGFSTTEQFELFRVLAVILHIGNLVLTGSSSDQAFLPPTSQSTADKICHLLAIPVKDFTRAVLSPKVRAGREWVTQARTKKQAEDELAALCKFMYEKSFGWMVGRINQALDRPSAKALSIGVLDIAGFEIFEENSYEQLLINFTNERLQQFFNFHMFTLEQEEYTREGIDWDYVNFGLDLQPTIELIESSQPVGILACLDEECIMPRATDLTFTEKVQQIWDPPRGSKDAHPGSAKIRHTRFGTGFVVKHYAGDVEYRTEGWLEKNKDPINDAVARLLAVSEIPAVAALFSEYAEDKEATGMVKKVKRGAFRTVGQRHKEQLGQLMTQLGATQPHFVRCIVPNSEKKAGKVEVNLVLDQLRCNGVLEGIRIARLGYPNRHSFAEFRTRYEVLTPGVIPKGYMDGRKAAEKIANALEIEKDFYKIGATKIFFKAGVLADLEERRDNLLTDVFRRFQSAARMYVARRRILKLIGRAQAVRTIQRNARVYIQLRDWPWWSLYVKVRPLLAATRTDGELVKKQAELAMAKERAERDVIEKKRLEDLKAQLVLAKEKVEVELSSERQLGVDKDRMLERSKKREAELEETIKNLETDVDVLDRDREAAILAAEKAREKLSAVQHEYDQLVKQMELLEKEGKAWRAREGELLKETKERSGVLGKMESERKGLEGVVEGLRREVTQKEEAMRRVKERADLGLAEAEKRLQLEKGKAESGSTQVSTLNEEIRRARLQQDDLLQQIKRHEAAVSSKQRDIADLEAKLGAGAKAQQIADQAQSTLRNRIETLTSDLAARDREKAVDASARQKLEKELDDLRKVMAAKSSEDSKRQEADRSREAEMARLREQVTAAQNALESQREQSQQLSNKLRVDFDGIMGNWKAADRDLKATKAALEGREKEMQSLQGRMERADGEKRAVEADLKRVRESLGDVERKLKGAEGARDQLSKQLNQKQIEYENLEDAVLEIETEKADWVQRMDSTSRQLVDESAKRQHFEQQLLHSQLELAEFRNAVSEAEREILRFTGDIKERDKEIALLRSRENKTIVEHVHVLESAKKYAEKQLHEQVGENRRLNGLLKNLEAQRNRLQGDMEDLQRQVEVARVSKSKEARKARVSMSPEEKELTATYEEERRGRKAAEAKVASLEVDVADYRRQLSTKTLASSRPGGSGFSSTSADAKLARKEDDYARLKHTHETTLAHNQKLQAELADLHRTLRHPPKENLPAPIAPGTPSRADLLRGLEKSHDALGKDMSEQLRKLDSQPLTPSRRHNSSLSQSNANYPSPGPDMKRVRQLETEINGLRNQLEDEREEKEFLYGRMRELESGEGEVGPDGKVTFPCELP</sequence>
<dbReference type="Gene3D" id="3.40.850.10">
    <property type="entry name" value="Kinesin motor domain"/>
    <property type="match status" value="1"/>
</dbReference>
<feature type="compositionally biased region" description="Basic and acidic residues" evidence="10">
    <location>
        <begin position="1490"/>
        <end position="1505"/>
    </location>
</feature>
<dbReference type="Proteomes" id="UP001164286">
    <property type="component" value="Unassembled WGS sequence"/>
</dbReference>
<dbReference type="PROSITE" id="PS51844">
    <property type="entry name" value="SH3_LIKE"/>
    <property type="match status" value="1"/>
</dbReference>
<organism evidence="13 14">
    <name type="scientific">Dioszegia hungarica</name>
    <dbReference type="NCBI Taxonomy" id="4972"/>
    <lineage>
        <taxon>Eukaryota</taxon>
        <taxon>Fungi</taxon>
        <taxon>Dikarya</taxon>
        <taxon>Basidiomycota</taxon>
        <taxon>Agaricomycotina</taxon>
        <taxon>Tremellomycetes</taxon>
        <taxon>Tremellales</taxon>
        <taxon>Bulleribasidiaceae</taxon>
        <taxon>Dioszegia</taxon>
    </lineage>
</organism>
<dbReference type="SUPFAM" id="SSF52540">
    <property type="entry name" value="P-loop containing nucleoside triphosphate hydrolases"/>
    <property type="match status" value="1"/>
</dbReference>
<dbReference type="Gene3D" id="2.30.30.360">
    <property type="entry name" value="Myosin S1 fragment, N-terminal"/>
    <property type="match status" value="1"/>
</dbReference>
<dbReference type="SUPFAM" id="SSF90257">
    <property type="entry name" value="Myosin rod fragments"/>
    <property type="match status" value="1"/>
</dbReference>
<dbReference type="GO" id="GO:0000146">
    <property type="term" value="F:microfilament motor activity"/>
    <property type="evidence" value="ECO:0007669"/>
    <property type="project" value="TreeGrafter"/>
</dbReference>
<dbReference type="GO" id="GO:0016787">
    <property type="term" value="F:hydrolase activity"/>
    <property type="evidence" value="ECO:0007669"/>
    <property type="project" value="UniProtKB-KW"/>
</dbReference>
<dbReference type="Pfam" id="PF00063">
    <property type="entry name" value="Myosin_head"/>
    <property type="match status" value="1"/>
</dbReference>
<dbReference type="GO" id="GO:0005737">
    <property type="term" value="C:cytoplasm"/>
    <property type="evidence" value="ECO:0007669"/>
    <property type="project" value="TreeGrafter"/>
</dbReference>
<dbReference type="Pfam" id="PF02736">
    <property type="entry name" value="Myosin_N"/>
    <property type="match status" value="1"/>
</dbReference>
<dbReference type="InterPro" id="IPR004009">
    <property type="entry name" value="SH3_Myosin"/>
</dbReference>
<keyword evidence="13" id="KW-0378">Hydrolase</keyword>
<dbReference type="GO" id="GO:0016020">
    <property type="term" value="C:membrane"/>
    <property type="evidence" value="ECO:0007669"/>
    <property type="project" value="TreeGrafter"/>
</dbReference>
<feature type="domain" description="Myosin N-terminal SH3-like" evidence="12">
    <location>
        <begin position="25"/>
        <end position="81"/>
    </location>
</feature>
<dbReference type="Gene3D" id="1.20.58.530">
    <property type="match status" value="1"/>
</dbReference>
<dbReference type="Gene3D" id="1.20.5.4820">
    <property type="match status" value="1"/>
</dbReference>
<feature type="coiled-coil region" evidence="9">
    <location>
        <begin position="1094"/>
        <end position="1135"/>
    </location>
</feature>
<dbReference type="SMART" id="SM00242">
    <property type="entry name" value="MYSc"/>
    <property type="match status" value="1"/>
</dbReference>
<dbReference type="InterPro" id="IPR008989">
    <property type="entry name" value="Myosin_S1_N"/>
</dbReference>
<dbReference type="PANTHER" id="PTHR13140">
    <property type="entry name" value="MYOSIN"/>
    <property type="match status" value="1"/>
</dbReference>
<evidence type="ECO:0000259" key="11">
    <source>
        <dbReference type="PROSITE" id="PS51456"/>
    </source>
</evidence>
<dbReference type="PRINTS" id="PR00193">
    <property type="entry name" value="MYOSINHEAVY"/>
</dbReference>
<dbReference type="RefSeq" id="XP_052942457.1">
    <property type="nucleotide sequence ID" value="XM_053086251.1"/>
</dbReference>
<keyword evidence="2 8" id="KW-0547">Nucleotide-binding</keyword>
<comment type="similarity">
    <text evidence="1 8">Belongs to the TRAFAC class myosin-kinesin ATPase superfamily. Myosin family.</text>
</comment>
<dbReference type="Gene3D" id="1.20.120.720">
    <property type="entry name" value="Myosin VI head, motor domain, U50 subdomain"/>
    <property type="match status" value="1"/>
</dbReference>
<feature type="binding site" evidence="8">
    <location>
        <begin position="178"/>
        <end position="185"/>
    </location>
    <ligand>
        <name>ATP</name>
        <dbReference type="ChEBI" id="CHEBI:30616"/>
    </ligand>
</feature>
<evidence type="ECO:0000256" key="3">
    <source>
        <dbReference type="ARBA" id="ARBA00022840"/>
    </source>
</evidence>
<dbReference type="GeneID" id="77725452"/>
<feature type="compositionally biased region" description="Polar residues" evidence="10">
    <location>
        <begin position="1643"/>
        <end position="1652"/>
    </location>
</feature>
<keyword evidence="14" id="KW-1185">Reference proteome</keyword>
<feature type="region of interest" description="Disordered" evidence="10">
    <location>
        <begin position="1587"/>
        <end position="1606"/>
    </location>
</feature>
<dbReference type="PANTHER" id="PTHR13140:SF857">
    <property type="entry name" value="MYOSIN-11"/>
    <property type="match status" value="1"/>
</dbReference>
<evidence type="ECO:0000256" key="9">
    <source>
        <dbReference type="SAM" id="Coils"/>
    </source>
</evidence>
<dbReference type="CDD" id="cd01377">
    <property type="entry name" value="MYSc_class_II"/>
    <property type="match status" value="1"/>
</dbReference>
<feature type="compositionally biased region" description="Low complexity" evidence="10">
    <location>
        <begin position="206"/>
        <end position="223"/>
    </location>
</feature>
<name>A0AA38H230_9TREE</name>
<dbReference type="PROSITE" id="PS51456">
    <property type="entry name" value="MYOSIN_MOTOR"/>
    <property type="match status" value="1"/>
</dbReference>
<protein>
    <submittedName>
        <fullName evidence="13">P-loop containing nucleoside triphosphate hydrolase protein</fullName>
    </submittedName>
</protein>
<gene>
    <name evidence="13" type="ORF">MKK02DRAFT_20411</name>
</gene>
<feature type="region of interest" description="Disordered" evidence="10">
    <location>
        <begin position="206"/>
        <end position="231"/>
    </location>
</feature>
<feature type="coiled-coil region" evidence="9">
    <location>
        <begin position="896"/>
        <end position="1068"/>
    </location>
</feature>
<keyword evidence="3 8" id="KW-0067">ATP-binding</keyword>
<accession>A0AA38H230</accession>
<comment type="caution">
    <text evidence="13">The sequence shown here is derived from an EMBL/GenBank/DDBJ whole genome shotgun (WGS) entry which is preliminary data.</text>
</comment>
<feature type="domain" description="Myosin motor" evidence="11">
    <location>
        <begin position="85"/>
        <end position="823"/>
    </location>
</feature>
<feature type="region of interest" description="Disordered" evidence="10">
    <location>
        <begin position="1531"/>
        <end position="1550"/>
    </location>
</feature>
<dbReference type="GO" id="GO:0051015">
    <property type="term" value="F:actin filament binding"/>
    <property type="evidence" value="ECO:0007669"/>
    <property type="project" value="InterPro"/>
</dbReference>
<feature type="region of interest" description="Disordered" evidence="10">
    <location>
        <begin position="1477"/>
        <end position="1505"/>
    </location>
</feature>
<proteinExistence type="inferred from homology"/>
<feature type="region of interest" description="Disordered" evidence="10">
    <location>
        <begin position="1192"/>
        <end position="1212"/>
    </location>
</feature>
<reference evidence="13" key="1">
    <citation type="journal article" date="2022" name="G3 (Bethesda)">
        <title>High quality genome of the basidiomycete yeast Dioszegia hungarica PDD-24b-2 isolated from cloud water.</title>
        <authorList>
            <person name="Jarrige D."/>
            <person name="Haridas S."/>
            <person name="Bleykasten-Grosshans C."/>
            <person name="Joly M."/>
            <person name="Nadalig T."/>
            <person name="Sancelme M."/>
            <person name="Vuilleumier S."/>
            <person name="Grigoriev I.V."/>
            <person name="Amato P."/>
            <person name="Bringel F."/>
        </authorList>
    </citation>
    <scope>NUCLEOTIDE SEQUENCE</scope>
    <source>
        <strain evidence="13">PDD-24b-2</strain>
    </source>
</reference>
<dbReference type="InterPro" id="IPR027417">
    <property type="entry name" value="P-loop_NTPase"/>
</dbReference>
<dbReference type="FunFam" id="1.10.10.820:FF:000001">
    <property type="entry name" value="Myosin heavy chain"/>
    <property type="match status" value="1"/>
</dbReference>
<keyword evidence="5 8" id="KW-0518">Myosin</keyword>
<dbReference type="GO" id="GO:0007015">
    <property type="term" value="P:actin filament organization"/>
    <property type="evidence" value="ECO:0007669"/>
    <property type="project" value="TreeGrafter"/>
</dbReference>
<evidence type="ECO:0000313" key="14">
    <source>
        <dbReference type="Proteomes" id="UP001164286"/>
    </source>
</evidence>
<evidence type="ECO:0000256" key="2">
    <source>
        <dbReference type="ARBA" id="ARBA00022741"/>
    </source>
</evidence>
<evidence type="ECO:0000256" key="7">
    <source>
        <dbReference type="ARBA" id="ARBA00023203"/>
    </source>
</evidence>
<dbReference type="Gene3D" id="1.20.5.340">
    <property type="match status" value="1"/>
</dbReference>
<evidence type="ECO:0000313" key="13">
    <source>
        <dbReference type="EMBL" id="KAI9632680.1"/>
    </source>
</evidence>
<dbReference type="InterPro" id="IPR036961">
    <property type="entry name" value="Kinesin_motor_dom_sf"/>
</dbReference>
<evidence type="ECO:0000256" key="5">
    <source>
        <dbReference type="ARBA" id="ARBA00023123"/>
    </source>
</evidence>
<dbReference type="InterPro" id="IPR001609">
    <property type="entry name" value="Myosin_head_motor_dom-like"/>
</dbReference>
<evidence type="ECO:0000256" key="10">
    <source>
        <dbReference type="SAM" id="MobiDB-lite"/>
    </source>
</evidence>
<dbReference type="Gene3D" id="1.10.10.820">
    <property type="match status" value="1"/>
</dbReference>
<keyword evidence="7 8" id="KW-0009">Actin-binding</keyword>
<evidence type="ECO:0000256" key="4">
    <source>
        <dbReference type="ARBA" id="ARBA00023054"/>
    </source>
</evidence>
<feature type="region of interest" description="Disordered" evidence="10">
    <location>
        <begin position="1631"/>
        <end position="1662"/>
    </location>
</feature>
<keyword evidence="4 9" id="KW-0175">Coiled coil</keyword>
<dbReference type="GO" id="GO:0016459">
    <property type="term" value="C:myosin complex"/>
    <property type="evidence" value="ECO:0007669"/>
    <property type="project" value="UniProtKB-KW"/>
</dbReference>
<evidence type="ECO:0000256" key="1">
    <source>
        <dbReference type="ARBA" id="ARBA00008314"/>
    </source>
</evidence>